<feature type="domain" description="EB" evidence="2">
    <location>
        <begin position="277"/>
        <end position="323"/>
    </location>
</feature>
<proteinExistence type="predicted"/>
<dbReference type="InterPro" id="IPR006149">
    <property type="entry name" value="EB_dom"/>
</dbReference>
<feature type="domain" description="EB" evidence="2">
    <location>
        <begin position="169"/>
        <end position="217"/>
    </location>
</feature>
<keyword evidence="3" id="KW-1185">Reference proteome</keyword>
<dbReference type="AlphaFoldDB" id="A0A914X182"/>
<evidence type="ECO:0000259" key="2">
    <source>
        <dbReference type="Pfam" id="PF01683"/>
    </source>
</evidence>
<dbReference type="WBParaSite" id="PSAMB.scaffold5933size10551.g27583.t1">
    <property type="protein sequence ID" value="PSAMB.scaffold5933size10551.g27583.t1"/>
    <property type="gene ID" value="PSAMB.scaffold5933size10551.g27583"/>
</dbReference>
<reference evidence="4" key="1">
    <citation type="submission" date="2022-11" db="UniProtKB">
        <authorList>
            <consortium name="WormBaseParasite"/>
        </authorList>
    </citation>
    <scope>IDENTIFICATION</scope>
</reference>
<sequence>MRLMQALCLVVLGFSLSAALTGKCPSPMMDLIDTATKMTMTCTDDAECEAAFPGYVCAPGTGGSFCCGAPGSCNANFVAIFEDDDFKDCTDCAAPAECQNEMCCTAAQPAEADCDAATEVEVAGECQPKVDIDAGACMDNAQCPPGSGATCSGDMAAPGTCKCPDAMPVKVNDICMAKATIGDPCLDTAQCEGGTCSPTTKKCECPPNNIKDAAGACVACAATEVPINNVCEKMKNLGETCPKGVAQCPAGATCNRFCLCPAGFQANGPKECIIATCNTNEVKVNDQCLPVLSPNGFLCYYQEQCSGGSTCVDFMCTCPAAAPTVVNNACTGTGVVTSTAAPMCTGNTVRIGTQCMAKTTDGACLNVNCLLTGNAGCANYPPYQKCGYNAAERNYFCCP</sequence>
<protein>
    <submittedName>
        <fullName evidence="4">EB domain-containing protein</fullName>
    </submittedName>
</protein>
<evidence type="ECO:0000313" key="3">
    <source>
        <dbReference type="Proteomes" id="UP000887566"/>
    </source>
</evidence>
<feature type="domain" description="EB" evidence="2">
    <location>
        <begin position="220"/>
        <end position="272"/>
    </location>
</feature>
<dbReference type="Proteomes" id="UP000887566">
    <property type="component" value="Unplaced"/>
</dbReference>
<organism evidence="3 4">
    <name type="scientific">Plectus sambesii</name>
    <dbReference type="NCBI Taxonomy" id="2011161"/>
    <lineage>
        <taxon>Eukaryota</taxon>
        <taxon>Metazoa</taxon>
        <taxon>Ecdysozoa</taxon>
        <taxon>Nematoda</taxon>
        <taxon>Chromadorea</taxon>
        <taxon>Plectida</taxon>
        <taxon>Plectina</taxon>
        <taxon>Plectoidea</taxon>
        <taxon>Plectidae</taxon>
        <taxon>Plectus</taxon>
    </lineage>
</organism>
<dbReference type="PANTHER" id="PTHR37157">
    <property type="entry name" value="PRION-LIKE-(Q/N-RICH) DOMAIN-BEARING PROTEIN 25"/>
    <property type="match status" value="1"/>
</dbReference>
<accession>A0A914X182</accession>
<dbReference type="PANTHER" id="PTHR37157:SF3">
    <property type="entry name" value="EB DOMAIN-CONTAINING PROTEIN"/>
    <property type="match status" value="1"/>
</dbReference>
<feature type="signal peptide" evidence="1">
    <location>
        <begin position="1"/>
        <end position="19"/>
    </location>
</feature>
<dbReference type="Pfam" id="PF01683">
    <property type="entry name" value="EB"/>
    <property type="match status" value="4"/>
</dbReference>
<evidence type="ECO:0000256" key="1">
    <source>
        <dbReference type="SAM" id="SignalP"/>
    </source>
</evidence>
<evidence type="ECO:0000313" key="4">
    <source>
        <dbReference type="WBParaSite" id="PSAMB.scaffold5933size10551.g27583.t1"/>
    </source>
</evidence>
<keyword evidence="1" id="KW-0732">Signal</keyword>
<name>A0A914X182_9BILA</name>
<feature type="domain" description="EB" evidence="2">
    <location>
        <begin position="116"/>
        <end position="167"/>
    </location>
</feature>
<feature type="chain" id="PRO_5037068606" evidence="1">
    <location>
        <begin position="20"/>
        <end position="399"/>
    </location>
</feature>